<dbReference type="InterPro" id="IPR036291">
    <property type="entry name" value="NAD(P)-bd_dom_sf"/>
</dbReference>
<keyword evidence="2" id="KW-0313">Glucose metabolism</keyword>
<sequence length="182" mass="21103">MDSMTFLLFGATGDLAKRKIYPALYKLFSNENIPKSISIIGIGRRVMSDVEFQTKVEQSLTTFSRKSTDDESGVEEFISTFRYCQLNTAHIEDYQDLLSLVKRRETELKIPEKRMFYLSVIPEVFDVIALNIKESGLWATKGLNRFIIENPFGHNVTSARGFNEKLIEDFDETDIYYIDHYL</sequence>
<dbReference type="PATRIC" id="fig|1396.428.peg.3195"/>
<comment type="pathway">
    <text evidence="1">Carbohydrate degradation; pentose phosphate pathway; D-ribulose 5-phosphate from D-glucose 6-phosphate (oxidative stage): step 1/3.</text>
</comment>
<reference evidence="7 8" key="1">
    <citation type="submission" date="2015-04" db="EMBL/GenBank/DDBJ databases">
        <title>Draft Genome Sequences of Eight Spore-Forming Food Isolates of Bacillus cereus Genome sequencing.</title>
        <authorList>
            <person name="Krawcyk A.O."/>
            <person name="de Jong A."/>
            <person name="Eijlander R.T."/>
            <person name="Berendsen E.M."/>
            <person name="Holsappel S."/>
            <person name="Wells-Bennik M."/>
            <person name="Kuipers O.P."/>
        </authorList>
    </citation>
    <scope>NUCLEOTIDE SEQUENCE [LARGE SCALE GENOMIC DNA]</scope>
    <source>
        <strain evidence="7 8">B4077</strain>
    </source>
</reference>
<evidence type="ECO:0000256" key="2">
    <source>
        <dbReference type="ARBA" id="ARBA00022526"/>
    </source>
</evidence>
<dbReference type="InterPro" id="IPR022674">
    <property type="entry name" value="G6P_DH_NAD-bd"/>
</dbReference>
<dbReference type="PRINTS" id="PR00079">
    <property type="entry name" value="G6PDHDRGNASE"/>
</dbReference>
<dbReference type="Gene3D" id="3.40.50.720">
    <property type="entry name" value="NAD(P)-binding Rossmann-like Domain"/>
    <property type="match status" value="1"/>
</dbReference>
<evidence type="ECO:0000259" key="6">
    <source>
        <dbReference type="Pfam" id="PF00479"/>
    </source>
</evidence>
<organism evidence="7 8">
    <name type="scientific">Bacillus cereus</name>
    <dbReference type="NCBI Taxonomy" id="1396"/>
    <lineage>
        <taxon>Bacteria</taxon>
        <taxon>Bacillati</taxon>
        <taxon>Bacillota</taxon>
        <taxon>Bacilli</taxon>
        <taxon>Bacillales</taxon>
        <taxon>Bacillaceae</taxon>
        <taxon>Bacillus</taxon>
        <taxon>Bacillus cereus group</taxon>
    </lineage>
</organism>
<evidence type="ECO:0000313" key="7">
    <source>
        <dbReference type="EMBL" id="KLA30678.1"/>
    </source>
</evidence>
<dbReference type="Proteomes" id="UP000035214">
    <property type="component" value="Unassembled WGS sequence"/>
</dbReference>
<dbReference type="EMBL" id="LCYI01000019">
    <property type="protein sequence ID" value="KLA30678.1"/>
    <property type="molecule type" value="Genomic_DNA"/>
</dbReference>
<evidence type="ECO:0000256" key="5">
    <source>
        <dbReference type="ARBA" id="ARBA00023277"/>
    </source>
</evidence>
<keyword evidence="4" id="KW-0560">Oxidoreductase</keyword>
<dbReference type="RefSeq" id="WP_046954915.1">
    <property type="nucleotide sequence ID" value="NZ_LCYI01000019.1"/>
</dbReference>
<gene>
    <name evidence="7" type="ORF">B4077_3898</name>
</gene>
<protein>
    <recommendedName>
        <fullName evidence="6">Glucose-6-phosphate dehydrogenase NAD-binding domain-containing protein</fullName>
    </recommendedName>
</protein>
<evidence type="ECO:0000256" key="1">
    <source>
        <dbReference type="ARBA" id="ARBA00004937"/>
    </source>
</evidence>
<dbReference type="GO" id="GO:0004345">
    <property type="term" value="F:glucose-6-phosphate dehydrogenase activity"/>
    <property type="evidence" value="ECO:0007669"/>
    <property type="project" value="TreeGrafter"/>
</dbReference>
<keyword evidence="5" id="KW-0119">Carbohydrate metabolism</keyword>
<dbReference type="PANTHER" id="PTHR23429">
    <property type="entry name" value="GLUCOSE-6-PHOSPHATE 1-DEHYDROGENASE G6PD"/>
    <property type="match status" value="1"/>
</dbReference>
<dbReference type="GO" id="GO:0050661">
    <property type="term" value="F:NADP binding"/>
    <property type="evidence" value="ECO:0007669"/>
    <property type="project" value="InterPro"/>
</dbReference>
<accession>A0A0G8F2A6</accession>
<evidence type="ECO:0000313" key="8">
    <source>
        <dbReference type="Proteomes" id="UP000035214"/>
    </source>
</evidence>
<feature type="domain" description="Glucose-6-phosphate dehydrogenase NAD-binding" evidence="6">
    <location>
        <begin position="8"/>
        <end position="182"/>
    </location>
</feature>
<dbReference type="InterPro" id="IPR001282">
    <property type="entry name" value="G6P_DH"/>
</dbReference>
<dbReference type="SUPFAM" id="SSF51735">
    <property type="entry name" value="NAD(P)-binding Rossmann-fold domains"/>
    <property type="match status" value="1"/>
</dbReference>
<proteinExistence type="predicted"/>
<dbReference type="PANTHER" id="PTHR23429:SF0">
    <property type="entry name" value="GLUCOSE-6-PHOSPHATE 1-DEHYDROGENASE"/>
    <property type="match status" value="1"/>
</dbReference>
<dbReference type="GO" id="GO:0006006">
    <property type="term" value="P:glucose metabolic process"/>
    <property type="evidence" value="ECO:0007669"/>
    <property type="project" value="UniProtKB-KW"/>
</dbReference>
<evidence type="ECO:0000256" key="4">
    <source>
        <dbReference type="ARBA" id="ARBA00023002"/>
    </source>
</evidence>
<dbReference type="Pfam" id="PF00479">
    <property type="entry name" value="G6PD_N"/>
    <property type="match status" value="1"/>
</dbReference>
<dbReference type="AlphaFoldDB" id="A0A0G8F2A6"/>
<keyword evidence="3" id="KW-0521">NADP</keyword>
<dbReference type="GO" id="GO:0009051">
    <property type="term" value="P:pentose-phosphate shunt, oxidative branch"/>
    <property type="evidence" value="ECO:0007669"/>
    <property type="project" value="TreeGrafter"/>
</dbReference>
<evidence type="ECO:0000256" key="3">
    <source>
        <dbReference type="ARBA" id="ARBA00022857"/>
    </source>
</evidence>
<name>A0A0G8F2A6_BACCE</name>
<comment type="caution">
    <text evidence="7">The sequence shown here is derived from an EMBL/GenBank/DDBJ whole genome shotgun (WGS) entry which is preliminary data.</text>
</comment>